<reference evidence="6" key="2">
    <citation type="submission" date="2020-09" db="EMBL/GenBank/DDBJ databases">
        <authorList>
            <person name="Sun Q."/>
            <person name="Kim S."/>
        </authorList>
    </citation>
    <scope>NUCLEOTIDE SEQUENCE</scope>
    <source>
        <strain evidence="6">KCTC 12988</strain>
    </source>
</reference>
<evidence type="ECO:0000256" key="1">
    <source>
        <dbReference type="ARBA" id="ARBA00001917"/>
    </source>
</evidence>
<dbReference type="InterPro" id="IPR013785">
    <property type="entry name" value="Aldolase_TIM"/>
</dbReference>
<dbReference type="Gene3D" id="3.20.20.70">
    <property type="entry name" value="Aldolase class I"/>
    <property type="match status" value="1"/>
</dbReference>
<evidence type="ECO:0000256" key="4">
    <source>
        <dbReference type="SAM" id="MobiDB-lite"/>
    </source>
</evidence>
<comment type="cofactor">
    <cofactor evidence="1">
        <name>FMN</name>
        <dbReference type="ChEBI" id="CHEBI:58210"/>
    </cofactor>
</comment>
<feature type="domain" description="NADH:flavin oxidoreductase/NADH oxidase N-terminal" evidence="5">
    <location>
        <begin position="2"/>
        <end position="339"/>
    </location>
</feature>
<dbReference type="PANTHER" id="PTHR22893">
    <property type="entry name" value="NADH OXIDOREDUCTASE-RELATED"/>
    <property type="match status" value="1"/>
</dbReference>
<dbReference type="InterPro" id="IPR001155">
    <property type="entry name" value="OxRdtase_FMN_N"/>
</dbReference>
<dbReference type="GO" id="GO:0016628">
    <property type="term" value="F:oxidoreductase activity, acting on the CH-CH group of donors, NAD or NADP as acceptor"/>
    <property type="evidence" value="ECO:0007669"/>
    <property type="project" value="UniProtKB-ARBA"/>
</dbReference>
<dbReference type="GO" id="GO:0005829">
    <property type="term" value="C:cytosol"/>
    <property type="evidence" value="ECO:0007669"/>
    <property type="project" value="UniProtKB-ARBA"/>
</dbReference>
<dbReference type="FunFam" id="3.20.20.70:FF:000059">
    <property type="entry name" value="N-ethylmaleimide reductase, FMN-linked"/>
    <property type="match status" value="1"/>
</dbReference>
<feature type="region of interest" description="Disordered" evidence="4">
    <location>
        <begin position="371"/>
        <end position="452"/>
    </location>
</feature>
<evidence type="ECO:0000313" key="6">
    <source>
        <dbReference type="EMBL" id="GHC41046.1"/>
    </source>
</evidence>
<dbReference type="AlphaFoldDB" id="A0A918WFI3"/>
<gene>
    <name evidence="6" type="ORF">GCM10007100_02090</name>
</gene>
<dbReference type="Pfam" id="PF00724">
    <property type="entry name" value="Oxidored_FMN"/>
    <property type="match status" value="1"/>
</dbReference>
<comment type="similarity">
    <text evidence="2">Belongs to the NADH:flavin oxidoreductase/NADH oxidase family.</text>
</comment>
<keyword evidence="7" id="KW-1185">Reference proteome</keyword>
<protein>
    <submittedName>
        <fullName evidence="6">Alkene reductase</fullName>
    </submittedName>
</protein>
<name>A0A918WFI3_9BACT</name>
<reference evidence="6" key="1">
    <citation type="journal article" date="2014" name="Int. J. Syst. Evol. Microbiol.">
        <title>Complete genome sequence of Corynebacterium casei LMG S-19264T (=DSM 44701T), isolated from a smear-ripened cheese.</title>
        <authorList>
            <consortium name="US DOE Joint Genome Institute (JGI-PGF)"/>
            <person name="Walter F."/>
            <person name="Albersmeier A."/>
            <person name="Kalinowski J."/>
            <person name="Ruckert C."/>
        </authorList>
    </citation>
    <scope>NUCLEOTIDE SEQUENCE</scope>
    <source>
        <strain evidence="6">KCTC 12988</strain>
    </source>
</reference>
<dbReference type="GO" id="GO:0010181">
    <property type="term" value="F:FMN binding"/>
    <property type="evidence" value="ECO:0007669"/>
    <property type="project" value="InterPro"/>
</dbReference>
<dbReference type="Proteomes" id="UP000644507">
    <property type="component" value="Unassembled WGS sequence"/>
</dbReference>
<evidence type="ECO:0000313" key="7">
    <source>
        <dbReference type="Proteomes" id="UP000644507"/>
    </source>
</evidence>
<dbReference type="RefSeq" id="WP_189566508.1">
    <property type="nucleotide sequence ID" value="NZ_BMXI01000001.1"/>
</dbReference>
<accession>A0A918WFI3</accession>
<feature type="compositionally biased region" description="Acidic residues" evidence="4">
    <location>
        <begin position="386"/>
        <end position="398"/>
    </location>
</feature>
<sequence length="452" mass="50225">MKLFEPLELSPGLTLPNRIVMAPLTRDRAGEGNVPTELMAEYYRQRASFGLIISEATPVNAAGHGYPATPGIHTPEQIEGWKKVTAAVHEAGGRIFCQLWHCGRISHPAYQPKGKFPPAPSPIGARDSQIWKPDWTPVDKVVKPKEMTPDDIDFTVEDYRKATRAAREAGFDGVEIHGANGYLVNQFLAENSNKRKDEYGGSIENRARFLFEVLDAVTTEWPDRVALRLSPPGTFNDIDAKNAEPLYKHVIDKLNEYDLAYLHLVEPRMFADYDLSTYDLPLSSKTWRPIFKGTLISSGGHLKESASVLLNHAQADLIAFGRLAISNPDLPRRFEIDAPLNDYDRDSFYGGTEVGYTDYPTLEQVEADPSLKKPYLHERPEKAVEEVTDLASEEEEKTPDDNPSQASSSHESEPPPAAEPSEAGEPKPTTKPAPEIDFVEETFNLGDPKDSA</sequence>
<dbReference type="EMBL" id="BMXI01000001">
    <property type="protein sequence ID" value="GHC41046.1"/>
    <property type="molecule type" value="Genomic_DNA"/>
</dbReference>
<organism evidence="6 7">
    <name type="scientific">Roseibacillus persicicus</name>
    <dbReference type="NCBI Taxonomy" id="454148"/>
    <lineage>
        <taxon>Bacteria</taxon>
        <taxon>Pseudomonadati</taxon>
        <taxon>Verrucomicrobiota</taxon>
        <taxon>Verrucomicrobiia</taxon>
        <taxon>Verrucomicrobiales</taxon>
        <taxon>Verrucomicrobiaceae</taxon>
        <taxon>Roseibacillus</taxon>
    </lineage>
</organism>
<evidence type="ECO:0000259" key="5">
    <source>
        <dbReference type="Pfam" id="PF00724"/>
    </source>
</evidence>
<dbReference type="InterPro" id="IPR045247">
    <property type="entry name" value="Oye-like"/>
</dbReference>
<dbReference type="SUPFAM" id="SSF51395">
    <property type="entry name" value="FMN-linked oxidoreductases"/>
    <property type="match status" value="1"/>
</dbReference>
<dbReference type="PANTHER" id="PTHR22893:SF91">
    <property type="entry name" value="NADPH DEHYDROGENASE 2-RELATED"/>
    <property type="match status" value="1"/>
</dbReference>
<comment type="caution">
    <text evidence="6">The sequence shown here is derived from an EMBL/GenBank/DDBJ whole genome shotgun (WGS) entry which is preliminary data.</text>
</comment>
<dbReference type="CDD" id="cd02933">
    <property type="entry name" value="OYE_like_FMN"/>
    <property type="match status" value="1"/>
</dbReference>
<evidence type="ECO:0000256" key="2">
    <source>
        <dbReference type="ARBA" id="ARBA00005979"/>
    </source>
</evidence>
<feature type="compositionally biased region" description="Basic and acidic residues" evidence="4">
    <location>
        <begin position="371"/>
        <end position="385"/>
    </location>
</feature>
<keyword evidence="3" id="KW-0560">Oxidoreductase</keyword>
<evidence type="ECO:0000256" key="3">
    <source>
        <dbReference type="ARBA" id="ARBA00023002"/>
    </source>
</evidence>
<proteinExistence type="inferred from homology"/>